<dbReference type="InterPro" id="IPR037272">
    <property type="entry name" value="SNS_sf"/>
</dbReference>
<gene>
    <name evidence="7" type="ORF">NCTC10736_03345</name>
</gene>
<feature type="transmembrane region" description="Helical" evidence="6">
    <location>
        <begin position="145"/>
        <end position="166"/>
    </location>
</feature>
<feature type="transmembrane region" description="Helical" evidence="6">
    <location>
        <begin position="360"/>
        <end position="385"/>
    </location>
</feature>
<feature type="transmembrane region" description="Helical" evidence="6">
    <location>
        <begin position="99"/>
        <end position="125"/>
    </location>
</feature>
<feature type="transmembrane region" description="Helical" evidence="6">
    <location>
        <begin position="178"/>
        <end position="200"/>
    </location>
</feature>
<dbReference type="SUPFAM" id="SSF161070">
    <property type="entry name" value="SNF-like"/>
    <property type="match status" value="1"/>
</dbReference>
<dbReference type="EMBL" id="UGYV01000001">
    <property type="protein sequence ID" value="SUI91477.1"/>
    <property type="molecule type" value="Genomic_DNA"/>
</dbReference>
<dbReference type="Pfam" id="PF00209">
    <property type="entry name" value="SNF"/>
    <property type="match status" value="2"/>
</dbReference>
<organism evidence="7 8">
    <name type="scientific">Shewanella morhuae</name>
    <dbReference type="NCBI Taxonomy" id="365591"/>
    <lineage>
        <taxon>Bacteria</taxon>
        <taxon>Pseudomonadati</taxon>
        <taxon>Pseudomonadota</taxon>
        <taxon>Gammaproteobacteria</taxon>
        <taxon>Alteromonadales</taxon>
        <taxon>Shewanellaceae</taxon>
        <taxon>Shewanella</taxon>
    </lineage>
</organism>
<evidence type="ECO:0000256" key="4">
    <source>
        <dbReference type="ARBA" id="ARBA00022989"/>
    </source>
</evidence>
<sequence length="454" mass="49169">MQAANTSSTNHFSSRLGFIMAAAGSAVGVGNIWGFPTQAATHGGGAFLLVYLVLIFILGIPMLMAELMIGRHGQTNPADAMGKLGFNALTRNLGKTIGLVSIVTAGLIYTFYSILSGWFISYAIAPIATALGSNDTAAWLVDFSLSRNLLFTLIFSTLVFLVLLQGVQEGIEKWSKRLMPLLLIMLIAGVTYIFTLNGASEGINALLTPNFAKALAPDTLISALGQTFFSLTIGTGAMMVYGSYLNQKENIAKLTVWVAFTDSGIAFLAAFLIIPAMYVAQQNGVEIFNAEGKLLDSDALVFTVLPALFSTLGDTANLIISVVFFILLIIAGLTSAISIAEVPTSYVMQKFTLSRQRATLIIGLLLTSLSLLLAVFFDALFSFMVTLTTQIAQPLVALGIAIYLGWIWRQTQLIRAIREQEHVDSSGLFWRIWPRYVKYVCPVLILAIAIRQFV</sequence>
<evidence type="ECO:0000313" key="8">
    <source>
        <dbReference type="Proteomes" id="UP000255061"/>
    </source>
</evidence>
<dbReference type="AlphaFoldDB" id="A0A380B1J3"/>
<evidence type="ECO:0000256" key="2">
    <source>
        <dbReference type="ARBA" id="ARBA00022448"/>
    </source>
</evidence>
<feature type="transmembrane region" description="Helical" evidence="6">
    <location>
        <begin position="220"/>
        <end position="242"/>
    </location>
</feature>
<dbReference type="CDD" id="cd10336">
    <property type="entry name" value="SLC6sbd_Tyt1-Like"/>
    <property type="match status" value="1"/>
</dbReference>
<protein>
    <submittedName>
        <fullName evidence="7">Na+-dependent transporters of the SNF family</fullName>
    </submittedName>
</protein>
<feature type="transmembrane region" description="Helical" evidence="6">
    <location>
        <begin position="318"/>
        <end position="339"/>
    </location>
</feature>
<feature type="transmembrane region" description="Helical" evidence="6">
    <location>
        <begin position="254"/>
        <end position="278"/>
    </location>
</feature>
<evidence type="ECO:0000313" key="7">
    <source>
        <dbReference type="EMBL" id="SUI91477.1"/>
    </source>
</evidence>
<evidence type="ECO:0000256" key="1">
    <source>
        <dbReference type="ARBA" id="ARBA00004141"/>
    </source>
</evidence>
<keyword evidence="2" id="KW-0813">Transport</keyword>
<feature type="transmembrane region" description="Helical" evidence="6">
    <location>
        <begin position="12"/>
        <end position="33"/>
    </location>
</feature>
<dbReference type="PANTHER" id="PTHR42948">
    <property type="entry name" value="TRANSPORTER"/>
    <property type="match status" value="1"/>
</dbReference>
<dbReference type="InterPro" id="IPR000175">
    <property type="entry name" value="Na/ntran_symport"/>
</dbReference>
<keyword evidence="4 6" id="KW-1133">Transmembrane helix</keyword>
<feature type="transmembrane region" description="Helical" evidence="6">
    <location>
        <begin position="391"/>
        <end position="408"/>
    </location>
</feature>
<reference evidence="7 8" key="1">
    <citation type="submission" date="2018-06" db="EMBL/GenBank/DDBJ databases">
        <authorList>
            <consortium name="Pathogen Informatics"/>
            <person name="Doyle S."/>
        </authorList>
    </citation>
    <scope>NUCLEOTIDE SEQUENCE [LARGE SCALE GENOMIC DNA]</scope>
    <source>
        <strain evidence="7 8">NCTC10736</strain>
    </source>
</reference>
<dbReference type="PRINTS" id="PR00176">
    <property type="entry name" value="NANEUSMPORT"/>
</dbReference>
<dbReference type="RefSeq" id="WP_115406782.1">
    <property type="nucleotide sequence ID" value="NZ_UGYV01000001.1"/>
</dbReference>
<dbReference type="InterPro" id="IPR047218">
    <property type="entry name" value="YocR/YhdH-like"/>
</dbReference>
<comment type="subcellular location">
    <subcellularLocation>
        <location evidence="1">Membrane</location>
        <topology evidence="1">Multi-pass membrane protein</topology>
    </subcellularLocation>
</comment>
<evidence type="ECO:0000256" key="3">
    <source>
        <dbReference type="ARBA" id="ARBA00022692"/>
    </source>
</evidence>
<dbReference type="Proteomes" id="UP000255061">
    <property type="component" value="Unassembled WGS sequence"/>
</dbReference>
<proteinExistence type="predicted"/>
<dbReference type="PROSITE" id="PS50267">
    <property type="entry name" value="NA_NEUROTRAN_SYMP_3"/>
    <property type="match status" value="1"/>
</dbReference>
<evidence type="ECO:0000256" key="6">
    <source>
        <dbReference type="SAM" id="Phobius"/>
    </source>
</evidence>
<keyword evidence="5 6" id="KW-0472">Membrane</keyword>
<keyword evidence="3 6" id="KW-0812">Transmembrane</keyword>
<evidence type="ECO:0000256" key="5">
    <source>
        <dbReference type="ARBA" id="ARBA00023136"/>
    </source>
</evidence>
<name>A0A380B1J3_9GAMM</name>
<accession>A0A380B1J3</accession>
<feature type="transmembrane region" description="Helical" evidence="6">
    <location>
        <begin position="45"/>
        <end position="65"/>
    </location>
</feature>
<dbReference type="PANTHER" id="PTHR42948:SF1">
    <property type="entry name" value="TRANSPORTER"/>
    <property type="match status" value="1"/>
</dbReference>
<dbReference type="GO" id="GO:0016020">
    <property type="term" value="C:membrane"/>
    <property type="evidence" value="ECO:0007669"/>
    <property type="project" value="UniProtKB-SubCell"/>
</dbReference>
<dbReference type="NCBIfam" id="NF037979">
    <property type="entry name" value="Na_transp"/>
    <property type="match status" value="1"/>
</dbReference>